<name>A0A7X1KD48_9SPHN</name>
<dbReference type="PROSITE" id="PS51384">
    <property type="entry name" value="FAD_FR"/>
    <property type="match status" value="1"/>
</dbReference>
<keyword evidence="5" id="KW-0274">FAD</keyword>
<comment type="caution">
    <text evidence="12">The sequence shown here is derived from an EMBL/GenBank/DDBJ whole genome shotgun (WGS) entry which is preliminary data.</text>
</comment>
<dbReference type="InterPro" id="IPR001041">
    <property type="entry name" value="2Fe-2S_ferredoxin-type"/>
</dbReference>
<dbReference type="PRINTS" id="PR00406">
    <property type="entry name" value="CYTB5RDTASE"/>
</dbReference>
<dbReference type="GO" id="GO:0016491">
    <property type="term" value="F:oxidoreductase activity"/>
    <property type="evidence" value="ECO:0007669"/>
    <property type="project" value="UniProtKB-KW"/>
</dbReference>
<dbReference type="PROSITE" id="PS51085">
    <property type="entry name" value="2FE2S_FER_2"/>
    <property type="match status" value="1"/>
</dbReference>
<evidence type="ECO:0000256" key="1">
    <source>
        <dbReference type="ARBA" id="ARBA00001974"/>
    </source>
</evidence>
<dbReference type="InterPro" id="IPR001433">
    <property type="entry name" value="OxRdtase_FAD/NAD-bd"/>
</dbReference>
<evidence type="ECO:0000256" key="8">
    <source>
        <dbReference type="ARBA" id="ARBA00023014"/>
    </source>
</evidence>
<dbReference type="InterPro" id="IPR050415">
    <property type="entry name" value="MRET"/>
</dbReference>
<dbReference type="InterPro" id="IPR006058">
    <property type="entry name" value="2Fe2S_fd_BS"/>
</dbReference>
<feature type="domain" description="FAD-binding FR-type" evidence="11">
    <location>
        <begin position="13"/>
        <end position="116"/>
    </location>
</feature>
<evidence type="ECO:0000259" key="10">
    <source>
        <dbReference type="PROSITE" id="PS51085"/>
    </source>
</evidence>
<keyword evidence="4" id="KW-0479">Metal-binding</keyword>
<keyword evidence="3" id="KW-0001">2Fe-2S</keyword>
<keyword evidence="7" id="KW-0408">Iron</keyword>
<sequence length="357" mass="39035">MPHALLSDMAWDARRQMLQLIAVVEEAANVKTFTFRAAPGTWFRYKPGQFITLELPVENGPVLRTYTLSSSPSRPFAISVTVKAQPGSVGTRWMFDHLRLGDQLRAHGPSGHFTHFGHGAAKYLFLSAGSGVTPMMSMLRWFADCAPDTDVAFVSCARLPEDILFRRELELAYQQMPALTLDFLVEARSAQAAWAGHKGRIDADRLHVLVPDLSEREVFCCGPEPFMRLVRDLLQGAGFDMGHYHQESFGVEVASAPPEHQQDDAAAPQTEPLAISFTLSRVEGHSQLGHTVLQTARALGVRIPAACEAGICGTCKVRLLSGSVAMTHSGGIFEEDVEDGYILACCSRPTNPISIEA</sequence>
<organism evidence="12 13">
    <name type="scientific">Novosphingobium aerophilum</name>
    <dbReference type="NCBI Taxonomy" id="2839843"/>
    <lineage>
        <taxon>Bacteria</taxon>
        <taxon>Pseudomonadati</taxon>
        <taxon>Pseudomonadota</taxon>
        <taxon>Alphaproteobacteria</taxon>
        <taxon>Sphingomonadales</taxon>
        <taxon>Sphingomonadaceae</taxon>
        <taxon>Novosphingobium</taxon>
    </lineage>
</organism>
<dbReference type="InterPro" id="IPR017938">
    <property type="entry name" value="Riboflavin_synthase-like_b-brl"/>
</dbReference>
<reference evidence="12 13" key="1">
    <citation type="submission" date="2020-08" db="EMBL/GenBank/DDBJ databases">
        <title>The genome sequence of Novosphingobium flavum 4Y4.</title>
        <authorList>
            <person name="Liu Y."/>
        </authorList>
    </citation>
    <scope>NUCLEOTIDE SEQUENCE [LARGE SCALE GENOMIC DNA]</scope>
    <source>
        <strain evidence="12 13">4Y4</strain>
    </source>
</reference>
<dbReference type="GO" id="GO:0046872">
    <property type="term" value="F:metal ion binding"/>
    <property type="evidence" value="ECO:0007669"/>
    <property type="project" value="UniProtKB-KW"/>
</dbReference>
<dbReference type="InterPro" id="IPR008333">
    <property type="entry name" value="Cbr1-like_FAD-bd_dom"/>
</dbReference>
<keyword evidence="6" id="KW-0560">Oxidoreductase</keyword>
<dbReference type="Proteomes" id="UP000520156">
    <property type="component" value="Unassembled WGS sequence"/>
</dbReference>
<gene>
    <name evidence="12" type="ORF">H7F49_13830</name>
</gene>
<dbReference type="Pfam" id="PF00111">
    <property type="entry name" value="Fer2"/>
    <property type="match status" value="1"/>
</dbReference>
<dbReference type="PANTHER" id="PTHR47354">
    <property type="entry name" value="NADH OXIDOREDUCTASE HCR"/>
    <property type="match status" value="1"/>
</dbReference>
<dbReference type="InterPro" id="IPR039261">
    <property type="entry name" value="FNR_nucleotide-bd"/>
</dbReference>
<evidence type="ECO:0000259" key="11">
    <source>
        <dbReference type="PROSITE" id="PS51384"/>
    </source>
</evidence>
<dbReference type="InterPro" id="IPR012675">
    <property type="entry name" value="Beta-grasp_dom_sf"/>
</dbReference>
<dbReference type="CDD" id="cd00207">
    <property type="entry name" value="fer2"/>
    <property type="match status" value="1"/>
</dbReference>
<dbReference type="Gene3D" id="2.40.30.10">
    <property type="entry name" value="Translation factors"/>
    <property type="match status" value="1"/>
</dbReference>
<dbReference type="PROSITE" id="PS00197">
    <property type="entry name" value="2FE2S_FER_1"/>
    <property type="match status" value="1"/>
</dbReference>
<dbReference type="Gene3D" id="3.10.20.30">
    <property type="match status" value="1"/>
</dbReference>
<keyword evidence="2" id="KW-0285">Flavoprotein</keyword>
<accession>A0A7X1KD48</accession>
<evidence type="ECO:0000256" key="7">
    <source>
        <dbReference type="ARBA" id="ARBA00023004"/>
    </source>
</evidence>
<dbReference type="PANTHER" id="PTHR47354:SF6">
    <property type="entry name" value="NADH OXIDOREDUCTASE HCR"/>
    <property type="match status" value="1"/>
</dbReference>
<dbReference type="GO" id="GO:0051537">
    <property type="term" value="F:2 iron, 2 sulfur cluster binding"/>
    <property type="evidence" value="ECO:0007669"/>
    <property type="project" value="UniProtKB-KW"/>
</dbReference>
<feature type="domain" description="2Fe-2S ferredoxin-type" evidence="10">
    <location>
        <begin position="273"/>
        <end position="357"/>
    </location>
</feature>
<evidence type="ECO:0000256" key="2">
    <source>
        <dbReference type="ARBA" id="ARBA00022630"/>
    </source>
</evidence>
<dbReference type="InterPro" id="IPR036010">
    <property type="entry name" value="2Fe-2S_ferredoxin-like_sf"/>
</dbReference>
<dbReference type="CDD" id="cd06215">
    <property type="entry name" value="FNR_iron_sulfur_binding_1"/>
    <property type="match status" value="1"/>
</dbReference>
<comment type="cofactor">
    <cofactor evidence="1">
        <name>FAD</name>
        <dbReference type="ChEBI" id="CHEBI:57692"/>
    </cofactor>
</comment>
<dbReference type="EMBL" id="JACLAU010000026">
    <property type="protein sequence ID" value="MBC2652777.1"/>
    <property type="molecule type" value="Genomic_DNA"/>
</dbReference>
<evidence type="ECO:0000256" key="6">
    <source>
        <dbReference type="ARBA" id="ARBA00023002"/>
    </source>
</evidence>
<comment type="similarity">
    <text evidence="9">In the N-terminal section; belongs to the FAD-binding oxidoreductase type 6 family.</text>
</comment>
<dbReference type="AlphaFoldDB" id="A0A7X1KD48"/>
<proteinExistence type="inferred from homology"/>
<dbReference type="SUPFAM" id="SSF52343">
    <property type="entry name" value="Ferredoxin reductase-like, C-terminal NADP-linked domain"/>
    <property type="match status" value="1"/>
</dbReference>
<keyword evidence="13" id="KW-1185">Reference proteome</keyword>
<dbReference type="SUPFAM" id="SSF63380">
    <property type="entry name" value="Riboflavin synthase domain-like"/>
    <property type="match status" value="1"/>
</dbReference>
<dbReference type="Pfam" id="PF00175">
    <property type="entry name" value="NAD_binding_1"/>
    <property type="match status" value="1"/>
</dbReference>
<evidence type="ECO:0000256" key="3">
    <source>
        <dbReference type="ARBA" id="ARBA00022714"/>
    </source>
</evidence>
<evidence type="ECO:0000256" key="4">
    <source>
        <dbReference type="ARBA" id="ARBA00022723"/>
    </source>
</evidence>
<dbReference type="InterPro" id="IPR017927">
    <property type="entry name" value="FAD-bd_FR_type"/>
</dbReference>
<dbReference type="Gene3D" id="3.40.50.80">
    <property type="entry name" value="Nucleotide-binding domain of ferredoxin-NADP reductase (FNR) module"/>
    <property type="match status" value="1"/>
</dbReference>
<keyword evidence="8" id="KW-0411">Iron-sulfur</keyword>
<evidence type="ECO:0000313" key="13">
    <source>
        <dbReference type="Proteomes" id="UP000520156"/>
    </source>
</evidence>
<dbReference type="SUPFAM" id="SSF54292">
    <property type="entry name" value="2Fe-2S ferredoxin-like"/>
    <property type="match status" value="1"/>
</dbReference>
<evidence type="ECO:0000256" key="9">
    <source>
        <dbReference type="ARBA" id="ARBA00061434"/>
    </source>
</evidence>
<evidence type="ECO:0000313" key="12">
    <source>
        <dbReference type="EMBL" id="MBC2652777.1"/>
    </source>
</evidence>
<protein>
    <submittedName>
        <fullName evidence="12">Hybrid-cluster NAD(P)-dependent oxidoreductase</fullName>
    </submittedName>
</protein>
<evidence type="ECO:0000256" key="5">
    <source>
        <dbReference type="ARBA" id="ARBA00022827"/>
    </source>
</evidence>
<dbReference type="Pfam" id="PF00970">
    <property type="entry name" value="FAD_binding_6"/>
    <property type="match status" value="1"/>
</dbReference>